<feature type="signal peptide" evidence="1">
    <location>
        <begin position="1"/>
        <end position="20"/>
    </location>
</feature>
<dbReference type="EMBL" id="JBHTBS010000008">
    <property type="protein sequence ID" value="MFC7338581.1"/>
    <property type="molecule type" value="Genomic_DNA"/>
</dbReference>
<keyword evidence="1" id="KW-0732">Signal</keyword>
<comment type="caution">
    <text evidence="2">The sequence shown here is derived from an EMBL/GenBank/DDBJ whole genome shotgun (WGS) entry which is preliminary data.</text>
</comment>
<reference evidence="3" key="1">
    <citation type="journal article" date="2019" name="Int. J. Syst. Evol. Microbiol.">
        <title>The Global Catalogue of Microorganisms (GCM) 10K type strain sequencing project: providing services to taxonomists for standard genome sequencing and annotation.</title>
        <authorList>
            <consortium name="The Broad Institute Genomics Platform"/>
            <consortium name="The Broad Institute Genome Sequencing Center for Infectious Disease"/>
            <person name="Wu L."/>
            <person name="Ma J."/>
        </authorList>
    </citation>
    <scope>NUCLEOTIDE SEQUENCE [LARGE SCALE GENOMIC DNA]</scope>
    <source>
        <strain evidence="3">CGMCC 4.1467</strain>
    </source>
</reference>
<dbReference type="RefSeq" id="WP_379714053.1">
    <property type="nucleotide sequence ID" value="NZ_JBHTBS010000008.1"/>
</dbReference>
<sequence length="693" mass="73533">MKMKLMTLLASLTLVLPAMAQTTVIGGDINNGNLETPLDSAPFLPPGGLLTNEQDHTTGSGMSLKIDLTANNGAGQWKGWADNGANGIEADVVPGQTVSAGFWVYVPSETTFGEGKGDGSTVGPNKIVQYIELYNPTTDTWTGLNFSNLNLDTLTTRDAWVKYTMPPVTVESQYTKIRTRAWNLTTNSHVNGKEAFTPGGDPENKAEPSDWEAAGYSGAIYLDDISLVVSDPPPPGIGIEGNVRNGNIEALELTPFGARPYQSASTEFNHTPGGSKSLAIHLGGEGGNQQWKGITAGSNVTLLVNQGEVIEQSVWVYVPSGTVWPTDPTCQLLFRVNSNTSSEATGINTNLKTLPQGEWNLVTFDRPVEAGETQVTTSKWYITVGGSGGVDVEQFNGINIYLDDFTLTSKVQPPPPPLEIVVGPGINNGDMEADTLSPFNTAGGTRSTVQNHTPDGTSSLAIDLTANNSNGQWKGIIPGGINARLASDLDTVNMTAWVYIPASTSFGPTASLNLELRTNPGSLYTAGAPTFNLTTAVRDTWIKVEALGLPVAEGATQISLGNWNLATVAMVGANGDIPATSATPADWQAAGYSGSIFIDDVQVELIHPQGPDIVVNSIAYDDSTGDVTIEYSSKVGPIDVWKNIQGDLNPANFEVWDQDIDGGIYVDTYVDIPGEPRAFYVLVSAGEEPYPEP</sequence>
<dbReference type="Proteomes" id="UP001596472">
    <property type="component" value="Unassembled WGS sequence"/>
</dbReference>
<proteinExistence type="predicted"/>
<accession>A0ABW2L849</accession>
<name>A0ABW2L849_9BACT</name>
<evidence type="ECO:0000313" key="3">
    <source>
        <dbReference type="Proteomes" id="UP001596472"/>
    </source>
</evidence>
<organism evidence="2 3">
    <name type="scientific">Haloferula chungangensis</name>
    <dbReference type="NCBI Taxonomy" id="1048331"/>
    <lineage>
        <taxon>Bacteria</taxon>
        <taxon>Pseudomonadati</taxon>
        <taxon>Verrucomicrobiota</taxon>
        <taxon>Verrucomicrobiia</taxon>
        <taxon>Verrucomicrobiales</taxon>
        <taxon>Verrucomicrobiaceae</taxon>
        <taxon>Haloferula</taxon>
    </lineage>
</organism>
<evidence type="ECO:0008006" key="4">
    <source>
        <dbReference type="Google" id="ProtNLM"/>
    </source>
</evidence>
<evidence type="ECO:0000313" key="2">
    <source>
        <dbReference type="EMBL" id="MFC7338581.1"/>
    </source>
</evidence>
<dbReference type="Gene3D" id="2.60.120.260">
    <property type="entry name" value="Galactose-binding domain-like"/>
    <property type="match status" value="2"/>
</dbReference>
<evidence type="ECO:0000256" key="1">
    <source>
        <dbReference type="SAM" id="SignalP"/>
    </source>
</evidence>
<keyword evidence="3" id="KW-1185">Reference proteome</keyword>
<gene>
    <name evidence="2" type="ORF">ACFQY0_15405</name>
</gene>
<protein>
    <recommendedName>
        <fullName evidence="4">CBM-cenC domain-containing protein</fullName>
    </recommendedName>
</protein>
<feature type="chain" id="PRO_5047383033" description="CBM-cenC domain-containing protein" evidence="1">
    <location>
        <begin position="21"/>
        <end position="693"/>
    </location>
</feature>